<organism evidence="1 2">
    <name type="scientific">Diceros bicornis minor</name>
    <name type="common">South-central black rhinoceros</name>
    <dbReference type="NCBI Taxonomy" id="77932"/>
    <lineage>
        <taxon>Eukaryota</taxon>
        <taxon>Metazoa</taxon>
        <taxon>Chordata</taxon>
        <taxon>Craniata</taxon>
        <taxon>Vertebrata</taxon>
        <taxon>Euteleostomi</taxon>
        <taxon>Mammalia</taxon>
        <taxon>Eutheria</taxon>
        <taxon>Laurasiatheria</taxon>
        <taxon>Perissodactyla</taxon>
        <taxon>Rhinocerotidae</taxon>
        <taxon>Diceros</taxon>
    </lineage>
</organism>
<evidence type="ECO:0008006" key="3">
    <source>
        <dbReference type="Google" id="ProtNLM"/>
    </source>
</evidence>
<proteinExistence type="predicted"/>
<accession>A0A7J7F2T2</accession>
<dbReference type="AlphaFoldDB" id="A0A7J7F2T2"/>
<gene>
    <name evidence="1" type="ORF">HPG69_006773</name>
</gene>
<dbReference type="Proteomes" id="UP000551758">
    <property type="component" value="Unassembled WGS sequence"/>
</dbReference>
<protein>
    <recommendedName>
        <fullName evidence="3">BTB domain-containing protein</fullName>
    </recommendedName>
</protein>
<evidence type="ECO:0000313" key="1">
    <source>
        <dbReference type="EMBL" id="KAF5922094.1"/>
    </source>
</evidence>
<comment type="caution">
    <text evidence="1">The sequence shown here is derived from an EMBL/GenBank/DDBJ whole genome shotgun (WGS) entry which is preliminary data.</text>
</comment>
<keyword evidence="2" id="KW-1185">Reference proteome</keyword>
<sequence>MVFAVEGTEVPCHKVVLAGLLVSLHYLTGKRNLGTHSNLAINESTVEQFYETMSFLQNQNAKRLMGTIPPESFHAAGTGPTDRCSQEWKMRGQLAKPLSLDALGMTKEETMISSKAPSEEPCSLYFSIQKVHKLCSPPADLHKVGQFHSKISKDPDAFRPHKAIFAKSVGREFNQRTAERHDTEKDEQTRVSLLSYAQQSWSTLQLCDNTEPLVESLSKLQLLVITFCIKLPSDTVDGSPVIVENHSVNKSEWEMTNIPAKFCAFQQETHLKERTKDITYQYDLELIRTRTVVTGERFSMHRGETLYPALKNLHGNH</sequence>
<evidence type="ECO:0000313" key="2">
    <source>
        <dbReference type="Proteomes" id="UP000551758"/>
    </source>
</evidence>
<name>A0A7J7F2T2_DICBM</name>
<reference evidence="1 2" key="1">
    <citation type="journal article" date="2020" name="Mol. Biol. Evol.">
        <title>Interspecific Gene Flow and the Evolution of Specialization in Black and White Rhinoceros.</title>
        <authorList>
            <person name="Moodley Y."/>
            <person name="Westbury M.V."/>
            <person name="Russo I.M."/>
            <person name="Gopalakrishnan S."/>
            <person name="Rakotoarivelo A."/>
            <person name="Olsen R.A."/>
            <person name="Prost S."/>
            <person name="Tunstall T."/>
            <person name="Ryder O.A."/>
            <person name="Dalen L."/>
            <person name="Bruford M.W."/>
        </authorList>
    </citation>
    <scope>NUCLEOTIDE SEQUENCE [LARGE SCALE GENOMIC DNA]</scope>
    <source>
        <strain evidence="1">SBR-YM</strain>
        <tissue evidence="1">Skin</tissue>
    </source>
</reference>
<dbReference type="EMBL" id="JACDTQ010001563">
    <property type="protein sequence ID" value="KAF5922094.1"/>
    <property type="molecule type" value="Genomic_DNA"/>
</dbReference>